<gene>
    <name evidence="1" type="ORF">SK571_42800</name>
</gene>
<accession>A0ABU4U721</accession>
<dbReference type="RefSeq" id="WP_319989825.1">
    <property type="nucleotide sequence ID" value="NZ_JAXAVV010000037.1"/>
</dbReference>
<organism evidence="1 2">
    <name type="scientific">Lentzea kristufekii</name>
    <dbReference type="NCBI Taxonomy" id="3095430"/>
    <lineage>
        <taxon>Bacteria</taxon>
        <taxon>Bacillati</taxon>
        <taxon>Actinomycetota</taxon>
        <taxon>Actinomycetes</taxon>
        <taxon>Pseudonocardiales</taxon>
        <taxon>Pseudonocardiaceae</taxon>
        <taxon>Lentzea</taxon>
    </lineage>
</organism>
<keyword evidence="2" id="KW-1185">Reference proteome</keyword>
<sequence length="111" mass="11952">MADETFIEPSVVLKTAGTIPQLLSDTSSFEHCASIPTKAGNFQAALTLEQVVHARQSGLLQHVSDLQTALQQLGDNLTKACNTLVERDQDNAGQLEPVVTSPTFNDYVPTL</sequence>
<dbReference type="EMBL" id="JAXAVV010000037">
    <property type="protein sequence ID" value="MDX8056145.1"/>
    <property type="molecule type" value="Genomic_DNA"/>
</dbReference>
<evidence type="ECO:0000313" key="1">
    <source>
        <dbReference type="EMBL" id="MDX8056145.1"/>
    </source>
</evidence>
<evidence type="ECO:0000313" key="2">
    <source>
        <dbReference type="Proteomes" id="UP001271792"/>
    </source>
</evidence>
<dbReference type="Pfam" id="PF10817">
    <property type="entry name" value="DUF2563"/>
    <property type="match status" value="1"/>
</dbReference>
<reference evidence="1 2" key="1">
    <citation type="submission" date="2023-11" db="EMBL/GenBank/DDBJ databases">
        <title>Lentzea sokolovensis, sp. nov., Lentzea kristufkii, sp. nov., and Lentzea miocenensis, sp. nov., rare actinobacteria from Sokolov Coal Basin, Miocene lacustrine sediment, Czech Republic.</title>
        <authorList>
            <person name="Lara A."/>
            <person name="Kotroba L."/>
            <person name="Nouioui I."/>
            <person name="Neumann-Schaal M."/>
            <person name="Mast Y."/>
            <person name="Chronakova A."/>
        </authorList>
    </citation>
    <scope>NUCLEOTIDE SEQUENCE [LARGE SCALE GENOMIC DNA]</scope>
    <source>
        <strain evidence="1 2">BCCO 10_0798</strain>
    </source>
</reference>
<dbReference type="Proteomes" id="UP001271792">
    <property type="component" value="Unassembled WGS sequence"/>
</dbReference>
<protein>
    <submittedName>
        <fullName evidence="1">DUF2563 family protein</fullName>
    </submittedName>
</protein>
<reference evidence="1 2" key="2">
    <citation type="submission" date="2023-11" db="EMBL/GenBank/DDBJ databases">
        <authorList>
            <person name="Lara A.C."/>
            <person name="Chronakova A."/>
        </authorList>
    </citation>
    <scope>NUCLEOTIDE SEQUENCE [LARGE SCALE GENOMIC DNA]</scope>
    <source>
        <strain evidence="1 2">BCCO 10_0798</strain>
    </source>
</reference>
<comment type="caution">
    <text evidence="1">The sequence shown here is derived from an EMBL/GenBank/DDBJ whole genome shotgun (WGS) entry which is preliminary data.</text>
</comment>
<dbReference type="InterPro" id="IPR022534">
    <property type="entry name" value="DUF2563"/>
</dbReference>
<name>A0ABU4U721_9PSEU</name>
<proteinExistence type="predicted"/>